<dbReference type="GO" id="GO:0005737">
    <property type="term" value="C:cytoplasm"/>
    <property type="evidence" value="ECO:0007669"/>
    <property type="project" value="UniProtKB-SubCell"/>
</dbReference>
<dbReference type="PANTHER" id="PTHR11783">
    <property type="entry name" value="SULFOTRANSFERASE SULT"/>
    <property type="match status" value="1"/>
</dbReference>
<dbReference type="SUPFAM" id="SSF52540">
    <property type="entry name" value="P-loop containing nucleoside triphosphate hydrolases"/>
    <property type="match status" value="1"/>
</dbReference>
<dbReference type="GO" id="GO:0008146">
    <property type="term" value="F:sulfotransferase activity"/>
    <property type="evidence" value="ECO:0007669"/>
    <property type="project" value="InterPro"/>
</dbReference>
<dbReference type="InterPro" id="IPR027417">
    <property type="entry name" value="P-loop_NTPase"/>
</dbReference>
<protein>
    <recommendedName>
        <fullName evidence="5">Sulfotransferase</fullName>
        <ecNumber evidence="5">2.8.2.-</ecNumber>
    </recommendedName>
</protein>
<dbReference type="EC" id="2.8.2.-" evidence="5"/>
<evidence type="ECO:0000256" key="1">
    <source>
        <dbReference type="ARBA" id="ARBA00004496"/>
    </source>
</evidence>
<comment type="similarity">
    <text evidence="2 5">Belongs to the sulfotransferase 1 family.</text>
</comment>
<accession>A0A8J6FY97</accession>
<dbReference type="Gene3D" id="3.40.50.300">
    <property type="entry name" value="P-loop containing nucleotide triphosphate hydrolases"/>
    <property type="match status" value="2"/>
</dbReference>
<comment type="subcellular location">
    <subcellularLocation>
        <location evidence="1">Cytoplasm</location>
    </subcellularLocation>
</comment>
<evidence type="ECO:0000256" key="3">
    <source>
        <dbReference type="ARBA" id="ARBA00022490"/>
    </source>
</evidence>
<dbReference type="Pfam" id="PF00685">
    <property type="entry name" value="Sulfotransfer_1"/>
    <property type="match status" value="1"/>
</dbReference>
<dbReference type="InterPro" id="IPR000863">
    <property type="entry name" value="Sulfotransferase_dom"/>
</dbReference>
<organism evidence="7 8">
    <name type="scientific">Microtus ochrogaster</name>
    <name type="common">Prairie vole</name>
    <dbReference type="NCBI Taxonomy" id="79684"/>
    <lineage>
        <taxon>Eukaryota</taxon>
        <taxon>Metazoa</taxon>
        <taxon>Chordata</taxon>
        <taxon>Craniata</taxon>
        <taxon>Vertebrata</taxon>
        <taxon>Euteleostomi</taxon>
        <taxon>Mammalia</taxon>
        <taxon>Eutheria</taxon>
        <taxon>Euarchontoglires</taxon>
        <taxon>Glires</taxon>
        <taxon>Rodentia</taxon>
        <taxon>Myomorpha</taxon>
        <taxon>Muroidea</taxon>
        <taxon>Cricetidae</taxon>
        <taxon>Arvicolinae</taxon>
        <taxon>Microtus</taxon>
    </lineage>
</organism>
<gene>
    <name evidence="7" type="ORF">LTLLF_201650</name>
</gene>
<name>A0A8J6FY97_MICOH</name>
<dbReference type="EMBL" id="JAATJU010027570">
    <property type="protein sequence ID" value="KAH0500308.1"/>
    <property type="molecule type" value="Genomic_DNA"/>
</dbReference>
<dbReference type="AlphaFoldDB" id="A0A8J6FY97"/>
<keyword evidence="4 5" id="KW-0808">Transferase</keyword>
<comment type="caution">
    <text evidence="7">The sequence shown here is derived from an EMBL/GenBank/DDBJ whole genome shotgun (WGS) entry which is preliminary data.</text>
</comment>
<evidence type="ECO:0000256" key="2">
    <source>
        <dbReference type="ARBA" id="ARBA00005771"/>
    </source>
</evidence>
<sequence length="231" mass="26912">MDNTNEYLLSYKGYNFVKKKLVNIEQLEKLEDFEIRDDDVFIVTYPKSGECTIWLYQILRLIFYEGHWNRTGDIKTVVKTPCFEYMFYNLDIIKMPSPRIFTSHLPYYLVPQYLRKKKAKDLRSTVLKICSFLEKERSEGDVDSVERQATFQYMKTDPQTDYVIIFKTDIGLRHKEGSCLRKGERASLGVKRVGELALSLPKEALRKAGPDPHLGIIVELILLAGMKVNQP</sequence>
<feature type="domain" description="Sulfotransferase" evidence="6">
    <location>
        <begin position="37"/>
        <end position="120"/>
    </location>
</feature>
<keyword evidence="3" id="KW-0963">Cytoplasm</keyword>
<reference evidence="7" key="1">
    <citation type="submission" date="2020-03" db="EMBL/GenBank/DDBJ databases">
        <title>Studies in the Genomics of Life Span.</title>
        <authorList>
            <person name="Glass D."/>
        </authorList>
    </citation>
    <scope>NUCLEOTIDE SEQUENCE</scope>
    <source>
        <strain evidence="7">LTLLF</strain>
        <tissue evidence="7">Muscle</tissue>
    </source>
</reference>
<evidence type="ECO:0000256" key="5">
    <source>
        <dbReference type="RuleBase" id="RU361155"/>
    </source>
</evidence>
<proteinExistence type="inferred from homology"/>
<evidence type="ECO:0000313" key="8">
    <source>
        <dbReference type="Proteomes" id="UP000710432"/>
    </source>
</evidence>
<dbReference type="Proteomes" id="UP000710432">
    <property type="component" value="Unassembled WGS sequence"/>
</dbReference>
<evidence type="ECO:0000313" key="7">
    <source>
        <dbReference type="EMBL" id="KAH0500308.1"/>
    </source>
</evidence>
<evidence type="ECO:0000259" key="6">
    <source>
        <dbReference type="Pfam" id="PF00685"/>
    </source>
</evidence>
<evidence type="ECO:0000256" key="4">
    <source>
        <dbReference type="ARBA" id="ARBA00022679"/>
    </source>
</evidence>